<sequence length="190" mass="20906">MKPTIRTVTTASLFIILGGAIALRLSPQAVERLTAPVEPASAQTSRHYEVVSNSIYDGDTFRVTDGRQEIKVRLCGVDSPEKDQALGIEARDHLRSLIAQGKGRITLIETDTDRYGRTVAEAFIPTSNGDEEIHLNSQMVADGMAYVYPQYVGSCPNSSVIETAEGIARREAIGVWADPNAQKPWDYRQR</sequence>
<reference evidence="5 6" key="2">
    <citation type="submission" date="2018-06" db="EMBL/GenBank/DDBJ databases">
        <title>Metagenomic assembly of (sub)arctic Cyanobacteria and their associated microbiome from non-axenic cultures.</title>
        <authorList>
            <person name="Baurain D."/>
        </authorList>
    </citation>
    <scope>NUCLEOTIDE SEQUENCE [LARGE SCALE GENOMIC DNA]</scope>
    <source>
        <strain evidence="5">ULC027bin1</strain>
    </source>
</reference>
<organism evidence="5 6">
    <name type="scientific">Phormidesmis priestleyi</name>
    <dbReference type="NCBI Taxonomy" id="268141"/>
    <lineage>
        <taxon>Bacteria</taxon>
        <taxon>Bacillati</taxon>
        <taxon>Cyanobacteriota</taxon>
        <taxon>Cyanophyceae</taxon>
        <taxon>Leptolyngbyales</taxon>
        <taxon>Leptolyngbyaceae</taxon>
        <taxon>Phormidesmis</taxon>
    </lineage>
</organism>
<dbReference type="SUPFAM" id="SSF50199">
    <property type="entry name" value="Staphylococcal nuclease"/>
    <property type="match status" value="1"/>
</dbReference>
<dbReference type="SMART" id="SM00318">
    <property type="entry name" value="SNc"/>
    <property type="match status" value="1"/>
</dbReference>
<dbReference type="Gene3D" id="2.40.50.90">
    <property type="match status" value="1"/>
</dbReference>
<dbReference type="GO" id="GO:0004519">
    <property type="term" value="F:endonuclease activity"/>
    <property type="evidence" value="ECO:0007669"/>
    <property type="project" value="UniProtKB-KW"/>
</dbReference>
<dbReference type="PROSITE" id="PS50830">
    <property type="entry name" value="TNASE_3"/>
    <property type="match status" value="1"/>
</dbReference>
<dbReference type="EMBL" id="QBMP01000326">
    <property type="protein sequence ID" value="PZO46100.1"/>
    <property type="molecule type" value="Genomic_DNA"/>
</dbReference>
<dbReference type="Pfam" id="PF00565">
    <property type="entry name" value="SNase"/>
    <property type="match status" value="1"/>
</dbReference>
<evidence type="ECO:0000313" key="6">
    <source>
        <dbReference type="Proteomes" id="UP000249794"/>
    </source>
</evidence>
<reference evidence="6" key="1">
    <citation type="submission" date="2018-04" db="EMBL/GenBank/DDBJ databases">
        <authorList>
            <person name="Cornet L."/>
        </authorList>
    </citation>
    <scope>NUCLEOTIDE SEQUENCE [LARGE SCALE GENOMIC DNA]</scope>
</reference>
<protein>
    <submittedName>
        <fullName evidence="5">Nuclease</fullName>
    </submittedName>
</protein>
<keyword evidence="1" id="KW-0540">Nuclease</keyword>
<accession>A0A2W4WNJ6</accession>
<proteinExistence type="predicted"/>
<dbReference type="PANTHER" id="PTHR12302">
    <property type="entry name" value="EBNA2 BINDING PROTEIN P100"/>
    <property type="match status" value="1"/>
</dbReference>
<dbReference type="InterPro" id="IPR016071">
    <property type="entry name" value="Staphylococal_nuclease_OB-fold"/>
</dbReference>
<evidence type="ECO:0000256" key="2">
    <source>
        <dbReference type="ARBA" id="ARBA00022759"/>
    </source>
</evidence>
<dbReference type="Proteomes" id="UP000249794">
    <property type="component" value="Unassembled WGS sequence"/>
</dbReference>
<keyword evidence="3" id="KW-0378">Hydrolase</keyword>
<dbReference type="InterPro" id="IPR035437">
    <property type="entry name" value="SNase_OB-fold_sf"/>
</dbReference>
<evidence type="ECO:0000256" key="1">
    <source>
        <dbReference type="ARBA" id="ARBA00022722"/>
    </source>
</evidence>
<name>A0A2W4WNJ6_9CYAN</name>
<evidence type="ECO:0000313" key="5">
    <source>
        <dbReference type="EMBL" id="PZO46100.1"/>
    </source>
</evidence>
<dbReference type="AlphaFoldDB" id="A0A2W4WNJ6"/>
<evidence type="ECO:0000256" key="3">
    <source>
        <dbReference type="ARBA" id="ARBA00022801"/>
    </source>
</evidence>
<comment type="caution">
    <text evidence="5">The sequence shown here is derived from an EMBL/GenBank/DDBJ whole genome shotgun (WGS) entry which is preliminary data.</text>
</comment>
<dbReference type="PANTHER" id="PTHR12302:SF3">
    <property type="entry name" value="SERINE_THREONINE-PROTEIN KINASE 31"/>
    <property type="match status" value="1"/>
</dbReference>
<evidence type="ECO:0000259" key="4">
    <source>
        <dbReference type="PROSITE" id="PS50830"/>
    </source>
</evidence>
<feature type="domain" description="TNase-like" evidence="4">
    <location>
        <begin position="46"/>
        <end position="178"/>
    </location>
</feature>
<dbReference type="GO" id="GO:0016787">
    <property type="term" value="F:hydrolase activity"/>
    <property type="evidence" value="ECO:0007669"/>
    <property type="project" value="UniProtKB-KW"/>
</dbReference>
<keyword evidence="2" id="KW-0255">Endonuclease</keyword>
<gene>
    <name evidence="5" type="ORF">DCF15_20760</name>
</gene>